<evidence type="ECO:0000313" key="3">
    <source>
        <dbReference type="Proteomes" id="UP000028999"/>
    </source>
</evidence>
<protein>
    <submittedName>
        <fullName evidence="2">BnaC06g31610D protein</fullName>
    </submittedName>
</protein>
<keyword evidence="1" id="KW-0812">Transmembrane</keyword>
<dbReference type="Proteomes" id="UP000028999">
    <property type="component" value="Unassembled WGS sequence"/>
</dbReference>
<dbReference type="Gramene" id="CDY11578">
    <property type="protein sequence ID" value="CDY11578"/>
    <property type="gene ID" value="GSBRNA2T00049684001"/>
</dbReference>
<keyword evidence="3" id="KW-1185">Reference proteome</keyword>
<keyword evidence="1" id="KW-0472">Membrane</keyword>
<feature type="transmembrane region" description="Helical" evidence="1">
    <location>
        <begin position="105"/>
        <end position="124"/>
    </location>
</feature>
<name>A0A078FHP3_BRANA</name>
<dbReference type="GO" id="GO:0016020">
    <property type="term" value="C:membrane"/>
    <property type="evidence" value="ECO:0000318"/>
    <property type="project" value="GO_Central"/>
</dbReference>
<dbReference type="EMBL" id="LK032012">
    <property type="protein sequence ID" value="CDY11578.1"/>
    <property type="molecule type" value="Genomic_DNA"/>
</dbReference>
<accession>A0A078FHP3</accession>
<dbReference type="STRING" id="3708.A0A078FHP3"/>
<feature type="transmembrane region" description="Helical" evidence="1">
    <location>
        <begin position="42"/>
        <end position="61"/>
    </location>
</feature>
<sequence length="216" mass="24761">MVKNVFSRIDLSSFVTGTTEHTWQPTLSAETNIPSYWLNWRFFVCAIFILTSMFLSSFLIWKYEGPVKHKAGDHREPIGVVYDDENWNTCVARIHPNWLLGSSIFIFYTYVKWATFTLMLLYTLNWTLVSIYRYKSGENCLNGVRTVDEELGSYRPPVNSNVFKSSNGTQHVYSSNCIDIGLHSSDSFPSKCETTRLAHSEPSSQPCRASTLTLHM</sequence>
<keyword evidence="1" id="KW-1133">Transmembrane helix</keyword>
<evidence type="ECO:0000313" key="2">
    <source>
        <dbReference type="EMBL" id="CDY11578.1"/>
    </source>
</evidence>
<dbReference type="AlphaFoldDB" id="A0A078FHP3"/>
<evidence type="ECO:0000256" key="1">
    <source>
        <dbReference type="SAM" id="Phobius"/>
    </source>
</evidence>
<dbReference type="PaxDb" id="3708-A0A078FHP3"/>
<gene>
    <name evidence="2" type="primary">BnaC06g31610D</name>
    <name evidence="2" type="ORF">GSBRNA2T00049684001</name>
</gene>
<reference evidence="2 3" key="1">
    <citation type="journal article" date="2014" name="Science">
        <title>Plant genetics. Early allopolyploid evolution in the post-Neolithic Brassica napus oilseed genome.</title>
        <authorList>
            <person name="Chalhoub B."/>
            <person name="Denoeud F."/>
            <person name="Liu S."/>
            <person name="Parkin I.A."/>
            <person name="Tang H."/>
            <person name="Wang X."/>
            <person name="Chiquet J."/>
            <person name="Belcram H."/>
            <person name="Tong C."/>
            <person name="Samans B."/>
            <person name="Correa M."/>
            <person name="Da Silva C."/>
            <person name="Just J."/>
            <person name="Falentin C."/>
            <person name="Koh C.S."/>
            <person name="Le Clainche I."/>
            <person name="Bernard M."/>
            <person name="Bento P."/>
            <person name="Noel B."/>
            <person name="Labadie K."/>
            <person name="Alberti A."/>
            <person name="Charles M."/>
            <person name="Arnaud D."/>
            <person name="Guo H."/>
            <person name="Daviaud C."/>
            <person name="Alamery S."/>
            <person name="Jabbari K."/>
            <person name="Zhao M."/>
            <person name="Edger P.P."/>
            <person name="Chelaifa H."/>
            <person name="Tack D."/>
            <person name="Lassalle G."/>
            <person name="Mestiri I."/>
            <person name="Schnel N."/>
            <person name="Le Paslier M.C."/>
            <person name="Fan G."/>
            <person name="Renault V."/>
            <person name="Bayer P.E."/>
            <person name="Golicz A.A."/>
            <person name="Manoli S."/>
            <person name="Lee T.H."/>
            <person name="Thi V.H."/>
            <person name="Chalabi S."/>
            <person name="Hu Q."/>
            <person name="Fan C."/>
            <person name="Tollenaere R."/>
            <person name="Lu Y."/>
            <person name="Battail C."/>
            <person name="Shen J."/>
            <person name="Sidebottom C.H."/>
            <person name="Wang X."/>
            <person name="Canaguier A."/>
            <person name="Chauveau A."/>
            <person name="Berard A."/>
            <person name="Deniot G."/>
            <person name="Guan M."/>
            <person name="Liu Z."/>
            <person name="Sun F."/>
            <person name="Lim Y.P."/>
            <person name="Lyons E."/>
            <person name="Town C.D."/>
            <person name="Bancroft I."/>
            <person name="Wang X."/>
            <person name="Meng J."/>
            <person name="Ma J."/>
            <person name="Pires J.C."/>
            <person name="King G.J."/>
            <person name="Brunel D."/>
            <person name="Delourme R."/>
            <person name="Renard M."/>
            <person name="Aury J.M."/>
            <person name="Adams K.L."/>
            <person name="Batley J."/>
            <person name="Snowdon R.J."/>
            <person name="Tost J."/>
            <person name="Edwards D."/>
            <person name="Zhou Y."/>
            <person name="Hua W."/>
            <person name="Sharpe A.G."/>
            <person name="Paterson A.H."/>
            <person name="Guan C."/>
            <person name="Wincker P."/>
        </authorList>
    </citation>
    <scope>NUCLEOTIDE SEQUENCE [LARGE SCALE GENOMIC DNA]</scope>
    <source>
        <strain evidence="3">cv. Darmor-bzh</strain>
    </source>
</reference>
<organism evidence="2 3">
    <name type="scientific">Brassica napus</name>
    <name type="common">Rape</name>
    <dbReference type="NCBI Taxonomy" id="3708"/>
    <lineage>
        <taxon>Eukaryota</taxon>
        <taxon>Viridiplantae</taxon>
        <taxon>Streptophyta</taxon>
        <taxon>Embryophyta</taxon>
        <taxon>Tracheophyta</taxon>
        <taxon>Spermatophyta</taxon>
        <taxon>Magnoliopsida</taxon>
        <taxon>eudicotyledons</taxon>
        <taxon>Gunneridae</taxon>
        <taxon>Pentapetalae</taxon>
        <taxon>rosids</taxon>
        <taxon>malvids</taxon>
        <taxon>Brassicales</taxon>
        <taxon>Brassicaceae</taxon>
        <taxon>Brassiceae</taxon>
        <taxon>Brassica</taxon>
    </lineage>
</organism>
<proteinExistence type="predicted"/>